<comment type="caution">
    <text evidence="3">The sequence shown here is derived from an EMBL/GenBank/DDBJ whole genome shotgun (WGS) entry which is preliminary data.</text>
</comment>
<dbReference type="Pfam" id="PF00497">
    <property type="entry name" value="SBP_bac_3"/>
    <property type="match status" value="1"/>
</dbReference>
<organism evidence="3 4">
    <name type="scientific">Candidatus Accumulibacter phosphatis</name>
    <dbReference type="NCBI Taxonomy" id="327160"/>
    <lineage>
        <taxon>Bacteria</taxon>
        <taxon>Pseudomonadati</taxon>
        <taxon>Pseudomonadota</taxon>
        <taxon>Betaproteobacteria</taxon>
        <taxon>Candidatus Accumulibacter</taxon>
    </lineage>
</organism>
<evidence type="ECO:0000259" key="2">
    <source>
        <dbReference type="SMART" id="SM00062"/>
    </source>
</evidence>
<evidence type="ECO:0000256" key="1">
    <source>
        <dbReference type="ARBA" id="ARBA00022729"/>
    </source>
</evidence>
<dbReference type="SMART" id="SM00062">
    <property type="entry name" value="PBPb"/>
    <property type="match status" value="1"/>
</dbReference>
<dbReference type="Proteomes" id="UP000749010">
    <property type="component" value="Unassembled WGS sequence"/>
</dbReference>
<dbReference type="PANTHER" id="PTHR35936">
    <property type="entry name" value="MEMBRANE-BOUND LYTIC MUREIN TRANSGLYCOSYLASE F"/>
    <property type="match status" value="1"/>
</dbReference>
<keyword evidence="4" id="KW-1185">Reference proteome</keyword>
<evidence type="ECO:0000313" key="3">
    <source>
        <dbReference type="EMBL" id="NMQ27124.1"/>
    </source>
</evidence>
<dbReference type="Gene3D" id="3.40.190.10">
    <property type="entry name" value="Periplasmic binding protein-like II"/>
    <property type="match status" value="2"/>
</dbReference>
<reference evidence="3 4" key="1">
    <citation type="submission" date="2019-03" db="EMBL/GenBank/DDBJ databases">
        <title>Metabolic reconstructions from genomes of highly enriched 'Candidatus Accumulibacter' and 'Candidatus Competibacter' bioreactor populations.</title>
        <authorList>
            <person name="Annavajhala M.K."/>
            <person name="Welles L."/>
            <person name="Abbas B."/>
            <person name="Sorokin D."/>
            <person name="Park H."/>
            <person name="Van Loosdrecht M."/>
            <person name="Chandran K."/>
        </authorList>
    </citation>
    <scope>NUCLEOTIDE SEQUENCE [LARGE SCALE GENOMIC DNA]</scope>
    <source>
        <strain evidence="3 4">SBR_S</strain>
    </source>
</reference>
<proteinExistence type="predicted"/>
<feature type="domain" description="Solute-binding protein family 3/N-terminal" evidence="2">
    <location>
        <begin position="85"/>
        <end position="308"/>
    </location>
</feature>
<accession>A0ABX1TWF7</accession>
<gene>
    <name evidence="3" type="ORF">E4Q23_04740</name>
</gene>
<name>A0ABX1TWF7_9PROT</name>
<dbReference type="RefSeq" id="WP_169065577.1">
    <property type="nucleotide sequence ID" value="NZ_SPMY01000013.1"/>
</dbReference>
<dbReference type="EMBL" id="SPMY01000013">
    <property type="protein sequence ID" value="NMQ27124.1"/>
    <property type="molecule type" value="Genomic_DNA"/>
</dbReference>
<evidence type="ECO:0000313" key="4">
    <source>
        <dbReference type="Proteomes" id="UP000749010"/>
    </source>
</evidence>
<sequence>MTALLRPPICSPVRIAGLRRGYDSRRFSALPQAAAKALARTLNGPLLALCCAALLAAGSALALELRVVISQAAVNPQPVAGRAMASRSTLLADFNLALAREVCRRLKARCDYSYAQFAAIIPGIESKRFELGFGNHLRTAAREAQVAFSHPIWRSSSRLLAFPDTALRIARHARQSTGELTIQTLREVRVASVRGSQQHAYLRRIAKTQALELIDLGTVSECLLALDNQEADFAFVPTLLAYLALDPSATSTPIFVGPSLVDDELGGSVHIVLARTDEKLRQQLNLALDEMRQDGSYPRLWRRYFPFDMY</sequence>
<protein>
    <submittedName>
        <fullName evidence="3">Amino acid ABC transporter substrate-binding protein</fullName>
    </submittedName>
</protein>
<keyword evidence="1" id="KW-0732">Signal</keyword>
<dbReference type="InterPro" id="IPR001638">
    <property type="entry name" value="Solute-binding_3/MltF_N"/>
</dbReference>
<dbReference type="PANTHER" id="PTHR35936:SF35">
    <property type="entry name" value="L-CYSTINE-BINDING PROTEIN TCYJ"/>
    <property type="match status" value="1"/>
</dbReference>
<dbReference type="SUPFAM" id="SSF53850">
    <property type="entry name" value="Periplasmic binding protein-like II"/>
    <property type="match status" value="1"/>
</dbReference>